<reference evidence="10 11" key="1">
    <citation type="journal article" date="2003" name="Genome Res.">
        <title>Tropheryma whipplei twist: a human pathogenic Actinobacteria with a reduced genome.</title>
        <authorList>
            <person name="Raoult D."/>
            <person name="Ogata H."/>
            <person name="Audic S."/>
            <person name="Robert C."/>
            <person name="Suhre K."/>
            <person name="Drancourt M."/>
            <person name="Claverie J.-M."/>
        </authorList>
    </citation>
    <scope>NUCLEOTIDE SEQUENCE [LARGE SCALE GENOMIC DNA]</scope>
    <source>
        <strain evidence="10 11">Twist</strain>
    </source>
</reference>
<feature type="binding site" evidence="7">
    <location>
        <position position="164"/>
    </location>
    <ligand>
        <name>Mg(2+)</name>
        <dbReference type="ChEBI" id="CHEBI:18420"/>
        <label>1</label>
    </ligand>
</feature>
<dbReference type="InterPro" id="IPR004808">
    <property type="entry name" value="AP_endonuc_1"/>
</dbReference>
<gene>
    <name evidence="10" type="primary">xthA</name>
    <name evidence="10" type="ordered locus">TWT_444</name>
</gene>
<feature type="binding site" evidence="7">
    <location>
        <position position="40"/>
    </location>
    <ligand>
        <name>Mg(2+)</name>
        <dbReference type="ChEBI" id="CHEBI:18420"/>
        <label>1</label>
    </ligand>
</feature>
<evidence type="ECO:0000256" key="3">
    <source>
        <dbReference type="ARBA" id="ARBA00022723"/>
    </source>
</evidence>
<dbReference type="AlphaFoldDB" id="Q83G75"/>
<dbReference type="KEGG" id="twh:TWT_444"/>
<evidence type="ECO:0000256" key="8">
    <source>
        <dbReference type="PIRSR" id="PIRSR604808-3"/>
    </source>
</evidence>
<evidence type="ECO:0000256" key="6">
    <source>
        <dbReference type="PIRSR" id="PIRSR604808-1"/>
    </source>
</evidence>
<feature type="binding site" evidence="7">
    <location>
        <position position="267"/>
    </location>
    <ligand>
        <name>Mg(2+)</name>
        <dbReference type="ChEBI" id="CHEBI:18420"/>
        <label>1</label>
    </ligand>
</feature>
<dbReference type="Proteomes" id="UP000002200">
    <property type="component" value="Chromosome"/>
</dbReference>
<keyword evidence="7" id="KW-0464">Manganese</keyword>
<evidence type="ECO:0000256" key="2">
    <source>
        <dbReference type="ARBA" id="ARBA00007092"/>
    </source>
</evidence>
<evidence type="ECO:0000256" key="5">
    <source>
        <dbReference type="ARBA" id="ARBA00022842"/>
    </source>
</evidence>
<dbReference type="PROSITE" id="PS00728">
    <property type="entry name" value="AP_NUCLEASE_F1_3"/>
    <property type="match status" value="1"/>
</dbReference>
<sequence>MVYHLCVRVGTWNVNSIRARLERVLAWLKNECIDVAALQETKVRTGDFPVDAFRDAGYYSEAHGLRGFEGVAIVSRFPIRRVTVNIPRAPGFLSDRWGTDIPQEARAISATTGGIRLYSLYVPNGREVGSPHFEYKLAWLKALASHVRTVLRRTPGIPLMLVGDFNIVTCEQDTADPDFQLPNDITCSGPEREAFQAILDTGMFDLIRPFAPIGFTSWSYQRQRFQNNQGLRIDFMLGSDSVQRRTIWGEIDRVQRRHLFGLTPSDHAPLVSVIDPPRRTFRRDD</sequence>
<dbReference type="GO" id="GO:0006281">
    <property type="term" value="P:DNA repair"/>
    <property type="evidence" value="ECO:0007669"/>
    <property type="project" value="InterPro"/>
</dbReference>
<evidence type="ECO:0000313" key="10">
    <source>
        <dbReference type="EMBL" id="AAO44541.1"/>
    </source>
</evidence>
<dbReference type="InterPro" id="IPR037493">
    <property type="entry name" value="ExoIII-like"/>
</dbReference>
<feature type="binding site" evidence="7">
    <location>
        <position position="13"/>
    </location>
    <ligand>
        <name>Mg(2+)</name>
        <dbReference type="ChEBI" id="CHEBI:18420"/>
        <label>1</label>
    </ligand>
</feature>
<dbReference type="InterPro" id="IPR020848">
    <property type="entry name" value="AP_endonuclease_F1_CS"/>
</dbReference>
<dbReference type="NCBIfam" id="TIGR00633">
    <property type="entry name" value="xth"/>
    <property type="match status" value="1"/>
</dbReference>
<feature type="active site" evidence="6">
    <location>
        <position position="121"/>
    </location>
</feature>
<proteinExistence type="inferred from homology"/>
<feature type="binding site" evidence="7">
    <location>
        <position position="266"/>
    </location>
    <ligand>
        <name>Mg(2+)</name>
        <dbReference type="ChEBI" id="CHEBI:18420"/>
        <label>1</label>
    </ligand>
</feature>
<evidence type="ECO:0000256" key="7">
    <source>
        <dbReference type="PIRSR" id="PIRSR604808-2"/>
    </source>
</evidence>
<dbReference type="PANTHER" id="PTHR43250:SF2">
    <property type="entry name" value="EXODEOXYRIBONUCLEASE III"/>
    <property type="match status" value="1"/>
</dbReference>
<dbReference type="HOGENOM" id="CLU_027539_0_2_11"/>
<comment type="similarity">
    <text evidence="2">Belongs to the DNA repair enzymes AP/ExoA family.</text>
</comment>
<dbReference type="InterPro" id="IPR036691">
    <property type="entry name" value="Endo/exonu/phosph_ase_sf"/>
</dbReference>
<comment type="cofactor">
    <cofactor evidence="7">
        <name>Mg(2+)</name>
        <dbReference type="ChEBI" id="CHEBI:18420"/>
    </cofactor>
    <cofactor evidence="7">
        <name>Mn(2+)</name>
        <dbReference type="ChEBI" id="CHEBI:29035"/>
    </cofactor>
    <text evidence="7">Probably binds two magnesium or manganese ions per subunit.</text>
</comment>
<dbReference type="OrthoDB" id="9803914at2"/>
<dbReference type="GO" id="GO:0004519">
    <property type="term" value="F:endonuclease activity"/>
    <property type="evidence" value="ECO:0007669"/>
    <property type="project" value="InterPro"/>
</dbReference>
<evidence type="ECO:0000259" key="9">
    <source>
        <dbReference type="Pfam" id="PF03372"/>
    </source>
</evidence>
<feature type="site" description="Transition state stabilizer" evidence="8">
    <location>
        <position position="166"/>
    </location>
</feature>
<protein>
    <submittedName>
        <fullName evidence="10">Exodeoxyribonuclease III</fullName>
        <ecNumber evidence="10">3.1.11.2</ecNumber>
    </submittedName>
</protein>
<accession>Q83G75</accession>
<dbReference type="GO" id="GO:0003677">
    <property type="term" value="F:DNA binding"/>
    <property type="evidence" value="ECO:0007669"/>
    <property type="project" value="InterPro"/>
</dbReference>
<comment type="cofactor">
    <cofactor evidence="1">
        <name>Mn(2+)</name>
        <dbReference type="ChEBI" id="CHEBI:29035"/>
    </cofactor>
</comment>
<dbReference type="EMBL" id="AE014184">
    <property type="protein sequence ID" value="AAO44541.1"/>
    <property type="molecule type" value="Genomic_DNA"/>
</dbReference>
<dbReference type="GO" id="GO:0046872">
    <property type="term" value="F:metal ion binding"/>
    <property type="evidence" value="ECO:0007669"/>
    <property type="project" value="UniProtKB-KW"/>
</dbReference>
<dbReference type="PROSITE" id="PS51435">
    <property type="entry name" value="AP_NUCLEASE_F1_4"/>
    <property type="match status" value="1"/>
</dbReference>
<dbReference type="CDD" id="cd09086">
    <property type="entry name" value="ExoIII-like_AP-endo"/>
    <property type="match status" value="1"/>
</dbReference>
<dbReference type="GO" id="GO:0008311">
    <property type="term" value="F:double-stranded DNA 3'-5' DNA exonuclease activity"/>
    <property type="evidence" value="ECO:0007669"/>
    <property type="project" value="UniProtKB-EC"/>
</dbReference>
<feature type="site" description="Important for catalytic activity" evidence="8">
    <location>
        <position position="234"/>
    </location>
</feature>
<dbReference type="InterPro" id="IPR005135">
    <property type="entry name" value="Endo/exonuclease/phosphatase"/>
</dbReference>
<name>Q83G75_TROWT</name>
<dbReference type="PANTHER" id="PTHR43250">
    <property type="entry name" value="EXODEOXYRIBONUCLEASE III"/>
    <property type="match status" value="1"/>
</dbReference>
<feature type="site" description="Interaction with DNA substrate" evidence="8">
    <location>
        <position position="267"/>
    </location>
</feature>
<dbReference type="eggNOG" id="COG0708">
    <property type="taxonomic scope" value="Bacteria"/>
</dbReference>
<dbReference type="STRING" id="203267.TWT_444"/>
<feature type="domain" description="Endonuclease/exonuclease/phosphatase" evidence="9">
    <location>
        <begin position="10"/>
        <end position="267"/>
    </location>
</feature>
<keyword evidence="3 7" id="KW-0479">Metal-binding</keyword>
<feature type="active site" description="Proton donor/acceptor" evidence="6">
    <location>
        <position position="164"/>
    </location>
</feature>
<dbReference type="EC" id="3.1.11.2" evidence="10"/>
<dbReference type="Gene3D" id="3.60.10.10">
    <property type="entry name" value="Endonuclease/exonuclease/phosphatase"/>
    <property type="match status" value="1"/>
</dbReference>
<dbReference type="SUPFAM" id="SSF56219">
    <property type="entry name" value="DNase I-like"/>
    <property type="match status" value="1"/>
</dbReference>
<feature type="binding site" evidence="7">
    <location>
        <position position="166"/>
    </location>
    <ligand>
        <name>Mg(2+)</name>
        <dbReference type="ChEBI" id="CHEBI:18420"/>
        <label>1</label>
    </ligand>
</feature>
<organism evidence="10 11">
    <name type="scientific">Tropheryma whipplei (strain Twist)</name>
    <name type="common">Whipple's bacillus</name>
    <dbReference type="NCBI Taxonomy" id="203267"/>
    <lineage>
        <taxon>Bacteria</taxon>
        <taxon>Bacillati</taxon>
        <taxon>Actinomycetota</taxon>
        <taxon>Actinomycetes</taxon>
        <taxon>Micrococcales</taxon>
        <taxon>Tropherymataceae</taxon>
        <taxon>Tropheryma</taxon>
    </lineage>
</organism>
<evidence type="ECO:0000256" key="1">
    <source>
        <dbReference type="ARBA" id="ARBA00001936"/>
    </source>
</evidence>
<feature type="active site" description="Proton acceptor" evidence="6">
    <location>
        <position position="267"/>
    </location>
</feature>
<keyword evidence="5 7" id="KW-0460">Magnesium</keyword>
<evidence type="ECO:0000313" key="11">
    <source>
        <dbReference type="Proteomes" id="UP000002200"/>
    </source>
</evidence>
<keyword evidence="11" id="KW-1185">Reference proteome</keyword>
<dbReference type="Pfam" id="PF03372">
    <property type="entry name" value="Exo_endo_phos"/>
    <property type="match status" value="1"/>
</dbReference>
<keyword evidence="4 10" id="KW-0378">Hydrolase</keyword>
<evidence type="ECO:0000256" key="4">
    <source>
        <dbReference type="ARBA" id="ARBA00022801"/>
    </source>
</evidence>